<comment type="subcellular location">
    <subcellularLocation>
        <location evidence="1">Membrane</location>
        <topology evidence="1">Single-pass membrane protein</topology>
    </subcellularLocation>
</comment>
<name>A0ABQ3C7F7_9GAMM</name>
<gene>
    <name evidence="7" type="ORF">GCM10008101_26520</name>
</gene>
<keyword evidence="3 6" id="KW-0812">Transmembrane</keyword>
<evidence type="ECO:0000256" key="5">
    <source>
        <dbReference type="ARBA" id="ARBA00023136"/>
    </source>
</evidence>
<accession>A0ABQ3C7F7</accession>
<dbReference type="RefSeq" id="WP_189450775.1">
    <property type="nucleotide sequence ID" value="NZ_BMXY01000004.1"/>
</dbReference>
<dbReference type="PROSITE" id="PS00409">
    <property type="entry name" value="PROKAR_NTER_METHYL"/>
    <property type="match status" value="1"/>
</dbReference>
<keyword evidence="4 6" id="KW-1133">Transmembrane helix</keyword>
<evidence type="ECO:0000256" key="4">
    <source>
        <dbReference type="ARBA" id="ARBA00022989"/>
    </source>
</evidence>
<dbReference type="EMBL" id="BMXY01000004">
    <property type="protein sequence ID" value="GGZ70853.1"/>
    <property type="molecule type" value="Genomic_DNA"/>
</dbReference>
<proteinExistence type="predicted"/>
<comment type="caution">
    <text evidence="7">The sequence shown here is derived from an EMBL/GenBank/DDBJ whole genome shotgun (WGS) entry which is preliminary data.</text>
</comment>
<dbReference type="Pfam" id="PF07963">
    <property type="entry name" value="N_methyl"/>
    <property type="match status" value="1"/>
</dbReference>
<evidence type="ECO:0000256" key="2">
    <source>
        <dbReference type="ARBA" id="ARBA00022481"/>
    </source>
</evidence>
<sequence length="140" mass="15380">MASPKPQAGFTLLEAIVALVIFSMGAIALYSWLSTNVIALGRIQENREALMLSQSALDMVRRINPMETPSGERRVGDVLITWTAKPIEAPKAAVTQVGLPTIFQAALFDLDVAVSKAGREINRFHVRQVGYRQTGRLEED</sequence>
<protein>
    <submittedName>
        <fullName evidence="7">Type II secretion system protein</fullName>
    </submittedName>
</protein>
<dbReference type="PANTHER" id="PTHR39583:SF2">
    <property type="entry name" value="TYPE II SECRETION SYSTEM PROTEIN J"/>
    <property type="match status" value="1"/>
</dbReference>
<dbReference type="NCBIfam" id="TIGR02532">
    <property type="entry name" value="IV_pilin_GFxxxE"/>
    <property type="match status" value="1"/>
</dbReference>
<dbReference type="Proteomes" id="UP000643403">
    <property type="component" value="Unassembled WGS sequence"/>
</dbReference>
<dbReference type="InterPro" id="IPR051621">
    <property type="entry name" value="T2SS_protein_J"/>
</dbReference>
<organism evidence="7 8">
    <name type="scientific">Cognatilysobacter xinjiangensis</name>
    <dbReference type="NCBI Taxonomy" id="546892"/>
    <lineage>
        <taxon>Bacteria</taxon>
        <taxon>Pseudomonadati</taxon>
        <taxon>Pseudomonadota</taxon>
        <taxon>Gammaproteobacteria</taxon>
        <taxon>Lysobacterales</taxon>
        <taxon>Lysobacteraceae</taxon>
        <taxon>Cognatilysobacter</taxon>
    </lineage>
</organism>
<keyword evidence="5 6" id="KW-0472">Membrane</keyword>
<evidence type="ECO:0000313" key="7">
    <source>
        <dbReference type="EMBL" id="GGZ70853.1"/>
    </source>
</evidence>
<dbReference type="InterPro" id="IPR012902">
    <property type="entry name" value="N_methyl_site"/>
</dbReference>
<evidence type="ECO:0000256" key="1">
    <source>
        <dbReference type="ARBA" id="ARBA00004167"/>
    </source>
</evidence>
<keyword evidence="2" id="KW-0488">Methylation</keyword>
<feature type="transmembrane region" description="Helical" evidence="6">
    <location>
        <begin position="12"/>
        <end position="33"/>
    </location>
</feature>
<keyword evidence="8" id="KW-1185">Reference proteome</keyword>
<evidence type="ECO:0000313" key="8">
    <source>
        <dbReference type="Proteomes" id="UP000643403"/>
    </source>
</evidence>
<evidence type="ECO:0000256" key="6">
    <source>
        <dbReference type="SAM" id="Phobius"/>
    </source>
</evidence>
<reference evidence="8" key="1">
    <citation type="journal article" date="2019" name="Int. J. Syst. Evol. Microbiol.">
        <title>The Global Catalogue of Microorganisms (GCM) 10K type strain sequencing project: providing services to taxonomists for standard genome sequencing and annotation.</title>
        <authorList>
            <consortium name="The Broad Institute Genomics Platform"/>
            <consortium name="The Broad Institute Genome Sequencing Center for Infectious Disease"/>
            <person name="Wu L."/>
            <person name="Ma J."/>
        </authorList>
    </citation>
    <scope>NUCLEOTIDE SEQUENCE [LARGE SCALE GENOMIC DNA]</scope>
    <source>
        <strain evidence="8">KCTC 22558</strain>
    </source>
</reference>
<evidence type="ECO:0000256" key="3">
    <source>
        <dbReference type="ARBA" id="ARBA00022692"/>
    </source>
</evidence>
<dbReference type="PANTHER" id="PTHR39583">
    <property type="entry name" value="TYPE II SECRETION SYSTEM PROTEIN J-RELATED"/>
    <property type="match status" value="1"/>
</dbReference>